<evidence type="ECO:0000313" key="6">
    <source>
        <dbReference type="EMBL" id="SFE22971.1"/>
    </source>
</evidence>
<comment type="similarity">
    <text evidence="1">Belongs to the peptidase C40 family.</text>
</comment>
<evidence type="ECO:0000256" key="2">
    <source>
        <dbReference type="ARBA" id="ARBA00022670"/>
    </source>
</evidence>
<dbReference type="PROSITE" id="PS51935">
    <property type="entry name" value="NLPC_P60"/>
    <property type="match status" value="1"/>
</dbReference>
<sequence length="368" mass="39469">MTNARTITNVVMRRRLPQRAAMIALSTAIVESRLRNLPYGERDSLVLFQQRPSQSWNTREQILNHVYATNTFLDHLVDLPGCYRMPPGVAQQKMQRSAFPERYSPYEKPTRLLMEKLWRGSDGPVPPSTGGLPAQQSSAALGCPDQGGLEHAAGPTKAFRTVLRCQPTPSRRSAVKYALSNLDTPYVWAPKGPNAFDCSGLMQAAWAHAGMVISAGTSGQQHDGHAVGSLAQLQPGHGVPAFGECGVLGAWPQTGGPARLVGDDLGAQFRVAAVDRDLEPLEVVAQLPAEADQIGAVHPWQGSQVASTVRALLGQSGRDRFGGEAVRVHRVMIGPVRKPVSGCGHCGVDVQPLRAGSGGQRHPPPRSC</sequence>
<name>A0A1I1YU39_9ACTN</name>
<evidence type="ECO:0000256" key="1">
    <source>
        <dbReference type="ARBA" id="ARBA00007074"/>
    </source>
</evidence>
<dbReference type="RefSeq" id="WP_092928000.1">
    <property type="nucleotide sequence ID" value="NZ_FOMZ01000009.1"/>
</dbReference>
<dbReference type="EMBL" id="FOMZ01000009">
    <property type="protein sequence ID" value="SFE22971.1"/>
    <property type="molecule type" value="Genomic_DNA"/>
</dbReference>
<evidence type="ECO:0000256" key="4">
    <source>
        <dbReference type="ARBA" id="ARBA00022807"/>
    </source>
</evidence>
<keyword evidence="7" id="KW-1185">Reference proteome</keyword>
<keyword evidence="4" id="KW-0788">Thiol protease</keyword>
<dbReference type="Pfam" id="PF00877">
    <property type="entry name" value="NLPC_P60"/>
    <property type="match status" value="1"/>
</dbReference>
<dbReference type="PANTHER" id="PTHR47359">
    <property type="entry name" value="PEPTIDOGLYCAN DL-ENDOPEPTIDASE CWLO"/>
    <property type="match status" value="1"/>
</dbReference>
<dbReference type="GO" id="GO:0008234">
    <property type="term" value="F:cysteine-type peptidase activity"/>
    <property type="evidence" value="ECO:0007669"/>
    <property type="project" value="UniProtKB-KW"/>
</dbReference>
<accession>A0A1I1YU39</accession>
<dbReference type="InterPro" id="IPR000064">
    <property type="entry name" value="NLP_P60_dom"/>
</dbReference>
<evidence type="ECO:0000256" key="3">
    <source>
        <dbReference type="ARBA" id="ARBA00022801"/>
    </source>
</evidence>
<feature type="domain" description="NlpC/P60" evidence="5">
    <location>
        <begin position="168"/>
        <end position="312"/>
    </location>
</feature>
<dbReference type="InterPro" id="IPR038765">
    <property type="entry name" value="Papain-like_cys_pep_sf"/>
</dbReference>
<protein>
    <submittedName>
        <fullName evidence="6">NlpC/P60 family protein</fullName>
    </submittedName>
</protein>
<dbReference type="InterPro" id="IPR051794">
    <property type="entry name" value="PG_Endopeptidase_C40"/>
</dbReference>
<organism evidence="6 7">
    <name type="scientific">Actinopolyspora alba</name>
    <dbReference type="NCBI Taxonomy" id="673379"/>
    <lineage>
        <taxon>Bacteria</taxon>
        <taxon>Bacillati</taxon>
        <taxon>Actinomycetota</taxon>
        <taxon>Actinomycetes</taxon>
        <taxon>Actinopolysporales</taxon>
        <taxon>Actinopolysporaceae</taxon>
        <taxon>Actinopolyspora</taxon>
        <taxon>Actinopolyspora alba group</taxon>
    </lineage>
</organism>
<dbReference type="PANTHER" id="PTHR47359:SF3">
    <property type="entry name" value="NLP_P60 DOMAIN-CONTAINING PROTEIN-RELATED"/>
    <property type="match status" value="1"/>
</dbReference>
<dbReference type="GO" id="GO:0006508">
    <property type="term" value="P:proteolysis"/>
    <property type="evidence" value="ECO:0007669"/>
    <property type="project" value="UniProtKB-KW"/>
</dbReference>
<evidence type="ECO:0000259" key="5">
    <source>
        <dbReference type="PROSITE" id="PS51935"/>
    </source>
</evidence>
<dbReference type="AlphaFoldDB" id="A0A1I1YU39"/>
<reference evidence="7" key="1">
    <citation type="submission" date="2016-10" db="EMBL/GenBank/DDBJ databases">
        <authorList>
            <person name="Varghese N."/>
            <person name="Submissions S."/>
        </authorList>
    </citation>
    <scope>NUCLEOTIDE SEQUENCE [LARGE SCALE GENOMIC DNA]</scope>
    <source>
        <strain evidence="7">DSM 45004</strain>
    </source>
</reference>
<keyword evidence="3" id="KW-0378">Hydrolase</keyword>
<proteinExistence type="inferred from homology"/>
<keyword evidence="2" id="KW-0645">Protease</keyword>
<dbReference type="Proteomes" id="UP000198716">
    <property type="component" value="Unassembled WGS sequence"/>
</dbReference>
<evidence type="ECO:0000313" key="7">
    <source>
        <dbReference type="Proteomes" id="UP000198716"/>
    </source>
</evidence>
<dbReference type="SUPFAM" id="SSF54001">
    <property type="entry name" value="Cysteine proteinases"/>
    <property type="match status" value="1"/>
</dbReference>
<gene>
    <name evidence="6" type="ORF">SAMN04487819_109245</name>
</gene>
<dbReference type="Gene3D" id="3.90.1720.10">
    <property type="entry name" value="endopeptidase domain like (from Nostoc punctiforme)"/>
    <property type="match status" value="1"/>
</dbReference>